<organism evidence="13 14">
    <name type="scientific">Denticeps clupeoides</name>
    <name type="common">denticle herring</name>
    <dbReference type="NCBI Taxonomy" id="299321"/>
    <lineage>
        <taxon>Eukaryota</taxon>
        <taxon>Metazoa</taxon>
        <taxon>Chordata</taxon>
        <taxon>Craniata</taxon>
        <taxon>Vertebrata</taxon>
        <taxon>Euteleostomi</taxon>
        <taxon>Actinopterygii</taxon>
        <taxon>Neopterygii</taxon>
        <taxon>Teleostei</taxon>
        <taxon>Clupei</taxon>
        <taxon>Clupeiformes</taxon>
        <taxon>Denticipitoidei</taxon>
        <taxon>Denticipitidae</taxon>
        <taxon>Denticeps</taxon>
    </lineage>
</organism>
<dbReference type="PROSITE" id="PS50157">
    <property type="entry name" value="ZINC_FINGER_C2H2_2"/>
    <property type="match status" value="4"/>
</dbReference>
<dbReference type="GO" id="GO:0008270">
    <property type="term" value="F:zinc ion binding"/>
    <property type="evidence" value="ECO:0007669"/>
    <property type="project" value="UniProtKB-KW"/>
</dbReference>
<dbReference type="PROSITE" id="PS00028">
    <property type="entry name" value="ZINC_FINGER_C2H2_1"/>
    <property type="match status" value="4"/>
</dbReference>
<comment type="subcellular location">
    <subcellularLocation>
        <location evidence="1">Nucleus</location>
    </subcellularLocation>
</comment>
<protein>
    <recommendedName>
        <fullName evidence="12">C2H2-type domain-containing protein</fullName>
    </recommendedName>
</protein>
<dbReference type="InterPro" id="IPR013087">
    <property type="entry name" value="Znf_C2H2_type"/>
</dbReference>
<dbReference type="SUPFAM" id="SSF57667">
    <property type="entry name" value="beta-beta-alpha zinc fingers"/>
    <property type="match status" value="3"/>
</dbReference>
<keyword evidence="5" id="KW-0862">Zinc</keyword>
<keyword evidence="6" id="KW-0805">Transcription regulation</keyword>
<feature type="domain" description="C2H2-type" evidence="12">
    <location>
        <begin position="361"/>
        <end position="388"/>
    </location>
</feature>
<dbReference type="Ensembl" id="ENSDCDT00010054985.1">
    <property type="protein sequence ID" value="ENSDCDP00010044870.1"/>
    <property type="gene ID" value="ENSDCDG00010027693.1"/>
</dbReference>
<dbReference type="PANTHER" id="PTHR23226:SF416">
    <property type="entry name" value="FI01424P"/>
    <property type="match status" value="1"/>
</dbReference>
<dbReference type="FunFam" id="3.30.160.60:FF:000912">
    <property type="entry name" value="Zinc finger protein 660"/>
    <property type="match status" value="1"/>
</dbReference>
<dbReference type="SMART" id="SM00355">
    <property type="entry name" value="ZnF_C2H2"/>
    <property type="match status" value="4"/>
</dbReference>
<dbReference type="InterPro" id="IPR036236">
    <property type="entry name" value="Znf_C2H2_sf"/>
</dbReference>
<evidence type="ECO:0000313" key="14">
    <source>
        <dbReference type="Proteomes" id="UP000694580"/>
    </source>
</evidence>
<reference evidence="13" key="3">
    <citation type="submission" date="2025-09" db="UniProtKB">
        <authorList>
            <consortium name="Ensembl"/>
        </authorList>
    </citation>
    <scope>IDENTIFICATION</scope>
</reference>
<keyword evidence="14" id="KW-1185">Reference proteome</keyword>
<keyword evidence="4 9" id="KW-0863">Zinc-finger</keyword>
<keyword evidence="8" id="KW-0539">Nucleus</keyword>
<evidence type="ECO:0000259" key="12">
    <source>
        <dbReference type="PROSITE" id="PS50157"/>
    </source>
</evidence>
<dbReference type="RefSeq" id="XP_028842185.1">
    <property type="nucleotide sequence ID" value="XM_028986352.1"/>
</dbReference>
<feature type="coiled-coil region" evidence="10">
    <location>
        <begin position="27"/>
        <end position="68"/>
    </location>
</feature>
<dbReference type="Proteomes" id="UP000694580">
    <property type="component" value="Chromosome 7"/>
</dbReference>
<dbReference type="Pfam" id="PF00096">
    <property type="entry name" value="zf-C2H2"/>
    <property type="match status" value="3"/>
</dbReference>
<dbReference type="PANTHER" id="PTHR23226">
    <property type="entry name" value="ZINC FINGER AND SCAN DOMAIN-CONTAINING"/>
    <property type="match status" value="1"/>
</dbReference>
<evidence type="ECO:0000256" key="3">
    <source>
        <dbReference type="ARBA" id="ARBA00022737"/>
    </source>
</evidence>
<dbReference type="GeneTree" id="ENSGT00940000164868"/>
<keyword evidence="3" id="KW-0677">Repeat</keyword>
<evidence type="ECO:0000256" key="5">
    <source>
        <dbReference type="ARBA" id="ARBA00022833"/>
    </source>
</evidence>
<dbReference type="GO" id="GO:0005634">
    <property type="term" value="C:nucleus"/>
    <property type="evidence" value="ECO:0007669"/>
    <property type="project" value="UniProtKB-SubCell"/>
</dbReference>
<dbReference type="Gene3D" id="3.30.160.60">
    <property type="entry name" value="Classic Zinc Finger"/>
    <property type="match status" value="4"/>
</dbReference>
<gene>
    <name evidence="13" type="primary">LOC114794065</name>
</gene>
<dbReference type="AlphaFoldDB" id="A0AAY4DH76"/>
<evidence type="ECO:0000256" key="2">
    <source>
        <dbReference type="ARBA" id="ARBA00022723"/>
    </source>
</evidence>
<dbReference type="GO" id="GO:0000981">
    <property type="term" value="F:DNA-binding transcription factor activity, RNA polymerase II-specific"/>
    <property type="evidence" value="ECO:0007669"/>
    <property type="project" value="TreeGrafter"/>
</dbReference>
<name>A0AAY4DH76_9TELE</name>
<dbReference type="FunFam" id="3.30.160.60:FF:001289">
    <property type="entry name" value="Zinc finger protein 574"/>
    <property type="match status" value="1"/>
</dbReference>
<feature type="domain" description="C2H2-type" evidence="12">
    <location>
        <begin position="417"/>
        <end position="444"/>
    </location>
</feature>
<evidence type="ECO:0000256" key="4">
    <source>
        <dbReference type="ARBA" id="ARBA00022771"/>
    </source>
</evidence>
<evidence type="ECO:0000256" key="8">
    <source>
        <dbReference type="ARBA" id="ARBA00023242"/>
    </source>
</evidence>
<feature type="region of interest" description="Disordered" evidence="11">
    <location>
        <begin position="69"/>
        <end position="102"/>
    </location>
</feature>
<keyword evidence="7" id="KW-0804">Transcription</keyword>
<feature type="domain" description="C2H2-type" evidence="12">
    <location>
        <begin position="305"/>
        <end position="332"/>
    </location>
</feature>
<keyword evidence="2" id="KW-0479">Metal-binding</keyword>
<accession>A0AAY4DH76</accession>
<evidence type="ECO:0000256" key="6">
    <source>
        <dbReference type="ARBA" id="ARBA00023015"/>
    </source>
</evidence>
<keyword evidence="10" id="KW-0175">Coiled coil</keyword>
<dbReference type="GO" id="GO:0000978">
    <property type="term" value="F:RNA polymerase II cis-regulatory region sequence-specific DNA binding"/>
    <property type="evidence" value="ECO:0007669"/>
    <property type="project" value="TreeGrafter"/>
</dbReference>
<evidence type="ECO:0000313" key="13">
    <source>
        <dbReference type="Ensembl" id="ENSDCDP00010044870.1"/>
    </source>
</evidence>
<feature type="domain" description="C2H2-type" evidence="12">
    <location>
        <begin position="389"/>
        <end position="416"/>
    </location>
</feature>
<sequence length="456" mass="50740">MAACKSFQTQLASVLDLLTKSAVAQICKLVEQECSHLRREITRVAQENEALTERIRCLESELADTRRVRTGARRRRADASRSVAVQTGETNRGPEPDGLNHPPSINGIFGKEWCINLWKDGEPRGECVSDDEIHYTIMDECAKDQIALLSIKEEDPEEEICSSISNAKWAMIKERGGFTDGNGRHPTERQPAAEEDLAHLISLDSSEELEPQPEPPCATDDPQTAFISLQGTVGIYEAPLTSSCSAAYHPHCVPIEYEEEGEKELIAFEGLPGNQAVFVAATGVTNSESSQANTQKRKLGRRKKLHCKICGKRFSRQNCFTLHLKSHKGVRPHKSKECKGALPPEALRQKHKHVRRGKMKYCCEQCGRGCTSLANLRVHSFVHTGEKPHRCSVCGKGFTQKGNLKAHQRIHTGEKPFSCSTCGKSFTQKVNLRHHALIHRKELGEEKPRSNGNPVS</sequence>
<evidence type="ECO:0000256" key="10">
    <source>
        <dbReference type="SAM" id="Coils"/>
    </source>
</evidence>
<reference evidence="13" key="2">
    <citation type="submission" date="2025-08" db="UniProtKB">
        <authorList>
            <consortium name="Ensembl"/>
        </authorList>
    </citation>
    <scope>IDENTIFICATION</scope>
</reference>
<evidence type="ECO:0000256" key="1">
    <source>
        <dbReference type="ARBA" id="ARBA00004123"/>
    </source>
</evidence>
<proteinExistence type="predicted"/>
<reference evidence="13 14" key="1">
    <citation type="submission" date="2020-06" db="EMBL/GenBank/DDBJ databases">
        <authorList>
            <consortium name="Wellcome Sanger Institute Data Sharing"/>
        </authorList>
    </citation>
    <scope>NUCLEOTIDE SEQUENCE [LARGE SCALE GENOMIC DNA]</scope>
</reference>
<evidence type="ECO:0000256" key="11">
    <source>
        <dbReference type="SAM" id="MobiDB-lite"/>
    </source>
</evidence>
<evidence type="ECO:0000256" key="7">
    <source>
        <dbReference type="ARBA" id="ARBA00023163"/>
    </source>
</evidence>
<dbReference type="GeneID" id="114794065"/>
<evidence type="ECO:0000256" key="9">
    <source>
        <dbReference type="PROSITE-ProRule" id="PRU00042"/>
    </source>
</evidence>